<dbReference type="Pfam" id="PF18765">
    <property type="entry name" value="Polbeta"/>
    <property type="match status" value="1"/>
</dbReference>
<gene>
    <name evidence="2" type="ORF">ACE5LO_13470</name>
</gene>
<dbReference type="SUPFAM" id="SSF81301">
    <property type="entry name" value="Nucleotidyltransferase"/>
    <property type="match status" value="1"/>
</dbReference>
<dbReference type="InterPro" id="IPR043519">
    <property type="entry name" value="NT_sf"/>
</dbReference>
<evidence type="ECO:0000313" key="3">
    <source>
        <dbReference type="Proteomes" id="UP001580430"/>
    </source>
</evidence>
<keyword evidence="3" id="KW-1185">Reference proteome</keyword>
<proteinExistence type="predicted"/>
<dbReference type="PANTHER" id="PTHR43852:SF3">
    <property type="entry name" value="NUCLEOTIDYLTRANSFERASE"/>
    <property type="match status" value="1"/>
</dbReference>
<reference evidence="2 3" key="1">
    <citation type="submission" date="2024-09" db="EMBL/GenBank/DDBJ databases">
        <title>Paenibacillus zeirhizospherea sp. nov., isolated from surface of the maize (Zea mays) roots in a horticulture field, Hungary.</title>
        <authorList>
            <person name="Marton D."/>
            <person name="Farkas M."/>
            <person name="Bedics A."/>
            <person name="Toth E."/>
            <person name="Tancsics A."/>
            <person name="Boka K."/>
            <person name="Marati G."/>
            <person name="Kriszt B."/>
            <person name="Cserhati M."/>
        </authorList>
    </citation>
    <scope>NUCLEOTIDE SEQUENCE [LARGE SCALE GENOMIC DNA]</scope>
    <source>
        <strain evidence="2 3">JCM 18446</strain>
    </source>
</reference>
<dbReference type="RefSeq" id="WP_375520541.1">
    <property type="nucleotide sequence ID" value="NZ_JBHIRY010000011.1"/>
</dbReference>
<feature type="domain" description="Polymerase beta nucleotidyltransferase" evidence="1">
    <location>
        <begin position="14"/>
        <end position="102"/>
    </location>
</feature>
<name>A0ABV5C1K4_9BACL</name>
<dbReference type="InterPro" id="IPR052930">
    <property type="entry name" value="TA_antitoxin_MntA"/>
</dbReference>
<accession>A0ABV5C1K4</accession>
<protein>
    <submittedName>
        <fullName evidence="2">Nucleotidyltransferase domain-containing protein</fullName>
    </submittedName>
</protein>
<dbReference type="PANTHER" id="PTHR43852">
    <property type="entry name" value="NUCLEOTIDYLTRANSFERASE"/>
    <property type="match status" value="1"/>
</dbReference>
<organism evidence="2 3">
    <name type="scientific">Paenibacillus medicaginis</name>
    <dbReference type="NCBI Taxonomy" id="1470560"/>
    <lineage>
        <taxon>Bacteria</taxon>
        <taxon>Bacillati</taxon>
        <taxon>Bacillota</taxon>
        <taxon>Bacilli</taxon>
        <taxon>Bacillales</taxon>
        <taxon>Paenibacillaceae</taxon>
        <taxon>Paenibacillus</taxon>
    </lineage>
</organism>
<dbReference type="InterPro" id="IPR041633">
    <property type="entry name" value="Polbeta"/>
</dbReference>
<comment type="caution">
    <text evidence="2">The sequence shown here is derived from an EMBL/GenBank/DDBJ whole genome shotgun (WGS) entry which is preliminary data.</text>
</comment>
<dbReference type="Proteomes" id="UP001580430">
    <property type="component" value="Unassembled WGS sequence"/>
</dbReference>
<evidence type="ECO:0000313" key="2">
    <source>
        <dbReference type="EMBL" id="MFB5761402.1"/>
    </source>
</evidence>
<sequence>MPDRGLEPRQKSAIIDYLSERFNAHSVILFGSAARQEMRQDSDVDIAFISEIPAPSAYELFMASSELADLVKREVDLIYFPQATPVFKVQIIGTGEVLHDSKPYARQMAFMRALKEYVLLNDERKEIMENYRRG</sequence>
<dbReference type="CDD" id="cd05403">
    <property type="entry name" value="NT_KNTase_like"/>
    <property type="match status" value="1"/>
</dbReference>
<dbReference type="Gene3D" id="3.30.460.10">
    <property type="entry name" value="Beta Polymerase, domain 2"/>
    <property type="match status" value="1"/>
</dbReference>
<dbReference type="NCBIfam" id="NF047752">
    <property type="entry name" value="MntA_antitoxin"/>
    <property type="match status" value="1"/>
</dbReference>
<evidence type="ECO:0000259" key="1">
    <source>
        <dbReference type="Pfam" id="PF18765"/>
    </source>
</evidence>
<dbReference type="EMBL" id="JBHIRY010000011">
    <property type="protein sequence ID" value="MFB5761402.1"/>
    <property type="molecule type" value="Genomic_DNA"/>
</dbReference>